<dbReference type="AlphaFoldDB" id="A0A9N8WJV8"/>
<reference evidence="1" key="1">
    <citation type="submission" date="2021-06" db="EMBL/GenBank/DDBJ databases">
        <authorList>
            <person name="Kallberg Y."/>
            <person name="Tangrot J."/>
            <person name="Rosling A."/>
        </authorList>
    </citation>
    <scope>NUCLEOTIDE SEQUENCE</scope>
    <source>
        <strain evidence="1">IN212</strain>
    </source>
</reference>
<evidence type="ECO:0000313" key="1">
    <source>
        <dbReference type="EMBL" id="CAG8489170.1"/>
    </source>
</evidence>
<feature type="non-terminal residue" evidence="1">
    <location>
        <position position="237"/>
    </location>
</feature>
<comment type="caution">
    <text evidence="1">The sequence shown here is derived from an EMBL/GenBank/DDBJ whole genome shotgun (WGS) entry which is preliminary data.</text>
</comment>
<dbReference type="OrthoDB" id="10642654at2759"/>
<name>A0A9N8WJV8_9GLOM</name>
<protein>
    <submittedName>
        <fullName evidence="1">248_t:CDS:1</fullName>
    </submittedName>
</protein>
<organism evidence="1 2">
    <name type="scientific">Racocetra fulgida</name>
    <dbReference type="NCBI Taxonomy" id="60492"/>
    <lineage>
        <taxon>Eukaryota</taxon>
        <taxon>Fungi</taxon>
        <taxon>Fungi incertae sedis</taxon>
        <taxon>Mucoromycota</taxon>
        <taxon>Glomeromycotina</taxon>
        <taxon>Glomeromycetes</taxon>
        <taxon>Diversisporales</taxon>
        <taxon>Gigasporaceae</taxon>
        <taxon>Racocetra</taxon>
    </lineage>
</organism>
<proteinExistence type="predicted"/>
<dbReference type="Proteomes" id="UP000789396">
    <property type="component" value="Unassembled WGS sequence"/>
</dbReference>
<sequence>LGQQVLPEVDEHGNVLAMSQLHSDILSKRKCNEAEKAEKQYKRICIATLIQPYNESEAYNSGEENQVQEKLAECFFHTKSDSEDSIISISDNLQTNSQTNPQTHSNKPFKMNEDMIDDSDTFNKETWSHIVEGWVNMLNDKELDNESANNKQFEFELSGRITHSTDDLSAKWSLLGLFNNLLEASERQTYNIQHPSYTSHTMQEHPTQKHPTQECLTQEYTTKERSTEECLTYTFPK</sequence>
<evidence type="ECO:0000313" key="2">
    <source>
        <dbReference type="Proteomes" id="UP000789396"/>
    </source>
</evidence>
<keyword evidence="2" id="KW-1185">Reference proteome</keyword>
<dbReference type="EMBL" id="CAJVPZ010001313">
    <property type="protein sequence ID" value="CAG8489170.1"/>
    <property type="molecule type" value="Genomic_DNA"/>
</dbReference>
<gene>
    <name evidence="1" type="ORF">RFULGI_LOCUS1899</name>
</gene>
<accession>A0A9N8WJV8</accession>